<reference evidence="4 5" key="1">
    <citation type="submission" date="2006-03" db="EMBL/GenBank/DDBJ databases">
        <title>Complete sequence of Methylobacillus flagellatus KT.</title>
        <authorList>
            <consortium name="US DOE Joint Genome Institute"/>
            <person name="Copeland A."/>
            <person name="Lucas S."/>
            <person name="Lapidus A."/>
            <person name="Barry K."/>
            <person name="Detter J.C."/>
            <person name="Glavina del Rio T."/>
            <person name="Hammon N."/>
            <person name="Israni S."/>
            <person name="Dalin E."/>
            <person name="Tice H."/>
            <person name="Pitluck S."/>
            <person name="Brettin T."/>
            <person name="Bruce D."/>
            <person name="Han C."/>
            <person name="Tapia R."/>
            <person name="Saunders E."/>
            <person name="Gilna P."/>
            <person name="Schmutz J."/>
            <person name="Larimer F."/>
            <person name="Land M."/>
            <person name="Kyrpides N."/>
            <person name="Anderson I."/>
            <person name="Richardson P."/>
        </authorList>
    </citation>
    <scope>NUCLEOTIDE SEQUENCE [LARGE SCALE GENOMIC DNA]</scope>
    <source>
        <strain evidence="5">KT / ATCC 51484 / DSM 6875</strain>
    </source>
</reference>
<feature type="region of interest" description="Disordered" evidence="3">
    <location>
        <begin position="85"/>
        <end position="110"/>
    </location>
</feature>
<dbReference type="eggNOG" id="COG2914">
    <property type="taxonomic scope" value="Bacteria"/>
</dbReference>
<comment type="similarity">
    <text evidence="1 2">Belongs to the UPF0125 (RnfH) family.</text>
</comment>
<dbReference type="KEGG" id="mfa:Mfla_1143"/>
<dbReference type="NCBIfam" id="NF002490">
    <property type="entry name" value="PRK01777.1"/>
    <property type="match status" value="1"/>
</dbReference>
<accession>Q1H276</accession>
<keyword evidence="5" id="KW-1185">Reference proteome</keyword>
<evidence type="ECO:0000256" key="1">
    <source>
        <dbReference type="ARBA" id="ARBA00010645"/>
    </source>
</evidence>
<dbReference type="SUPFAM" id="SSF54285">
    <property type="entry name" value="MoaD/ThiS"/>
    <property type="match status" value="1"/>
</dbReference>
<dbReference type="Gene3D" id="3.10.20.280">
    <property type="entry name" value="RnfH-like"/>
    <property type="match status" value="1"/>
</dbReference>
<dbReference type="PANTHER" id="PTHR37483:SF1">
    <property type="entry name" value="UPF0125 PROTEIN RATB"/>
    <property type="match status" value="1"/>
</dbReference>
<evidence type="ECO:0000313" key="4">
    <source>
        <dbReference type="EMBL" id="ABE49411.1"/>
    </source>
</evidence>
<dbReference type="OrthoDB" id="9796575at2"/>
<dbReference type="InterPro" id="IPR037021">
    <property type="entry name" value="RnfH_sf"/>
</dbReference>
<dbReference type="InterPro" id="IPR005346">
    <property type="entry name" value="RnfH"/>
</dbReference>
<dbReference type="InterPro" id="IPR016155">
    <property type="entry name" value="Mopterin_synth/thiamin_S_b"/>
</dbReference>
<dbReference type="Pfam" id="PF03658">
    <property type="entry name" value="Ub-RnfH"/>
    <property type="match status" value="1"/>
</dbReference>
<dbReference type="EMBL" id="CP000284">
    <property type="protein sequence ID" value="ABE49411.1"/>
    <property type="molecule type" value="Genomic_DNA"/>
</dbReference>
<evidence type="ECO:0000313" key="5">
    <source>
        <dbReference type="Proteomes" id="UP000002440"/>
    </source>
</evidence>
<sequence>MSTKFSIEVAYALPSRQLILKLEVEPGTTAIEAARQSGIADHFEGLDIDTSRLGIFGKQVAATTLLQAGDRVEIYRPLQADPKMARRNRVKQQGASKIRHKTPSVAVRTR</sequence>
<dbReference type="STRING" id="265072.Mfla_1143"/>
<protein>
    <recommendedName>
        <fullName evidence="2">UPF0125 protein Mfla_1143</fullName>
    </recommendedName>
</protein>
<name>Q1H276_METFK</name>
<proteinExistence type="inferred from homology"/>
<organism evidence="4 5">
    <name type="scientific">Methylobacillus flagellatus (strain ATCC 51484 / DSM 6875 / VKM B-1610 / KT)</name>
    <dbReference type="NCBI Taxonomy" id="265072"/>
    <lineage>
        <taxon>Bacteria</taxon>
        <taxon>Pseudomonadati</taxon>
        <taxon>Pseudomonadota</taxon>
        <taxon>Betaproteobacteria</taxon>
        <taxon>Nitrosomonadales</taxon>
        <taxon>Methylophilaceae</taxon>
        <taxon>Methylobacillus</taxon>
    </lineage>
</organism>
<dbReference type="HAMAP" id="MF_00460">
    <property type="entry name" value="UPF0125_RnfH"/>
    <property type="match status" value="1"/>
</dbReference>
<evidence type="ECO:0000256" key="3">
    <source>
        <dbReference type="SAM" id="MobiDB-lite"/>
    </source>
</evidence>
<dbReference type="AlphaFoldDB" id="Q1H276"/>
<evidence type="ECO:0000256" key="2">
    <source>
        <dbReference type="HAMAP-Rule" id="MF_00460"/>
    </source>
</evidence>
<gene>
    <name evidence="4" type="ordered locus">Mfla_1143</name>
</gene>
<dbReference type="HOGENOM" id="CLU_150721_0_0_4"/>
<dbReference type="PANTHER" id="PTHR37483">
    <property type="entry name" value="UPF0125 PROTEIN RATB"/>
    <property type="match status" value="1"/>
</dbReference>
<dbReference type="RefSeq" id="WP_011479365.1">
    <property type="nucleotide sequence ID" value="NC_007947.1"/>
</dbReference>
<dbReference type="Proteomes" id="UP000002440">
    <property type="component" value="Chromosome"/>
</dbReference>